<dbReference type="InterPro" id="IPR002869">
    <property type="entry name" value="Pyrv_flavodox_OxRed_cen"/>
</dbReference>
<name>A0ABZ2KGJ4_9BACT</name>
<proteinExistence type="predicted"/>
<dbReference type="InterPro" id="IPR019752">
    <property type="entry name" value="Pyrv/ketoisovalerate_OxRed_cat"/>
</dbReference>
<dbReference type="Proteomes" id="UP001379533">
    <property type="component" value="Chromosome"/>
</dbReference>
<gene>
    <name evidence="4" type="ORF">LZC95_06270</name>
</gene>
<evidence type="ECO:0000256" key="1">
    <source>
        <dbReference type="ARBA" id="ARBA00023002"/>
    </source>
</evidence>
<evidence type="ECO:0000313" key="5">
    <source>
        <dbReference type="Proteomes" id="UP001379533"/>
    </source>
</evidence>
<evidence type="ECO:0000313" key="4">
    <source>
        <dbReference type="EMBL" id="WXA96443.1"/>
    </source>
</evidence>
<evidence type="ECO:0000259" key="2">
    <source>
        <dbReference type="Pfam" id="PF01558"/>
    </source>
</evidence>
<dbReference type="Gene3D" id="3.40.50.920">
    <property type="match status" value="1"/>
</dbReference>
<organism evidence="4 5">
    <name type="scientific">Pendulispora brunnea</name>
    <dbReference type="NCBI Taxonomy" id="2905690"/>
    <lineage>
        <taxon>Bacteria</taxon>
        <taxon>Pseudomonadati</taxon>
        <taxon>Myxococcota</taxon>
        <taxon>Myxococcia</taxon>
        <taxon>Myxococcales</taxon>
        <taxon>Sorangiineae</taxon>
        <taxon>Pendulisporaceae</taxon>
        <taxon>Pendulispora</taxon>
    </lineage>
</organism>
<feature type="domain" description="Pyruvate/ketoisovalerate oxidoreductase catalytic" evidence="2">
    <location>
        <begin position="36"/>
        <end position="202"/>
    </location>
</feature>
<dbReference type="Pfam" id="PF01855">
    <property type="entry name" value="POR_N"/>
    <property type="match status" value="1"/>
</dbReference>
<dbReference type="CDD" id="cd07034">
    <property type="entry name" value="TPP_PYR_PFOR_IOR-alpha_like"/>
    <property type="match status" value="1"/>
</dbReference>
<dbReference type="Pfam" id="PF01558">
    <property type="entry name" value="POR"/>
    <property type="match status" value="1"/>
</dbReference>
<sequence length="615" mass="67750">MQHEAVASSAEQVQPSGEEVRDRTNDFAFKLANVNGTGSASANGLIMQAIFRMGIPVSGKNLFPSNIQGLPTWYEVRVNAKGHTARTSVYDLIVAMNAETYARDIREVRPGGYVLYDSTWPLSPSLSRDDVTFLGVPYAQLCNEHFTEVRERTLMKNIAYVGTLVALFDIDMDIVTGMLKEKFARKPALMESNAKAIKLGYDYAREHFDCPLPMKLEKMDATKGSILIDGNTATALGCVYAGATVAAWYPITPSTSVLDGFKAFCETYRTDKATGEKRYCILQAEDELAAIGMVIGAAWNGARAFTSTSGPGISLMSELIGLAYYAEVPAVIVDVQRVGPSTGMPTRTQQGDILLCAYASHGDTKHVLLFPANPNECFSFAVKAFDLAEKLQTPVFLLSDLDIGMNDWVVPRLEWDENYKPDRGRVLSKEELLALPTPKYYRYSPEDEYGVAARTLPGVHEKGSFFTRGSGHNKLGGYTEIPDEYQEVMDRLARKHRAARNLVPPAIIEKRQGATFGVLTVGGCDPAVREALETLEERGVHGDFLRVRGFPFGDEVEAFLAEHEVVYVVEQNRDAQLRSLLILETSVPKEKLRSITAYGGFPLQAHQVIEGIALP</sequence>
<protein>
    <submittedName>
        <fullName evidence="4">2-oxoacid:acceptor oxidoreductase subunit alpha</fullName>
    </submittedName>
</protein>
<evidence type="ECO:0000259" key="3">
    <source>
        <dbReference type="Pfam" id="PF01855"/>
    </source>
</evidence>
<reference evidence="4 5" key="1">
    <citation type="submission" date="2021-12" db="EMBL/GenBank/DDBJ databases">
        <title>Discovery of the Pendulisporaceae a myxobacterial family with distinct sporulation behavior and unique specialized metabolism.</title>
        <authorList>
            <person name="Garcia R."/>
            <person name="Popoff A."/>
            <person name="Bader C.D."/>
            <person name="Loehr J."/>
            <person name="Walesch S."/>
            <person name="Walt C."/>
            <person name="Boldt J."/>
            <person name="Bunk B."/>
            <person name="Haeckl F.J.F.P.J."/>
            <person name="Gunesch A.P."/>
            <person name="Birkelbach J."/>
            <person name="Nuebel U."/>
            <person name="Pietschmann T."/>
            <person name="Bach T."/>
            <person name="Mueller R."/>
        </authorList>
    </citation>
    <scope>NUCLEOTIDE SEQUENCE [LARGE SCALE GENOMIC DNA]</scope>
    <source>
        <strain evidence="4 5">MSr12523</strain>
    </source>
</reference>
<dbReference type="Gene3D" id="3.40.920.10">
    <property type="entry name" value="Pyruvate-ferredoxin oxidoreductase, PFOR, domain III"/>
    <property type="match status" value="1"/>
</dbReference>
<dbReference type="InterPro" id="IPR029061">
    <property type="entry name" value="THDP-binding"/>
</dbReference>
<dbReference type="RefSeq" id="WP_394847059.1">
    <property type="nucleotide sequence ID" value="NZ_CP089982.1"/>
</dbReference>
<dbReference type="InterPro" id="IPR002880">
    <property type="entry name" value="Pyrv_Fd/Flavodoxin_OxRdtase_N"/>
</dbReference>
<dbReference type="Gene3D" id="3.40.50.970">
    <property type="match status" value="1"/>
</dbReference>
<dbReference type="EMBL" id="CP089982">
    <property type="protein sequence ID" value="WXA96443.1"/>
    <property type="molecule type" value="Genomic_DNA"/>
</dbReference>
<dbReference type="PANTHER" id="PTHR32154:SF29">
    <property type="entry name" value="BLR6743 PROTEIN"/>
    <property type="match status" value="1"/>
</dbReference>
<dbReference type="NCBIfam" id="TIGR03710">
    <property type="entry name" value="OAFO_sf"/>
    <property type="match status" value="1"/>
</dbReference>
<keyword evidence="5" id="KW-1185">Reference proteome</keyword>
<dbReference type="InterPro" id="IPR022367">
    <property type="entry name" value="2-oxoacid/accept_OxRdtase_asu"/>
</dbReference>
<keyword evidence="1" id="KW-0560">Oxidoreductase</keyword>
<dbReference type="SUPFAM" id="SSF52518">
    <property type="entry name" value="Thiamin diphosphate-binding fold (THDP-binding)"/>
    <property type="match status" value="1"/>
</dbReference>
<dbReference type="PANTHER" id="PTHR32154">
    <property type="entry name" value="PYRUVATE-FLAVODOXIN OXIDOREDUCTASE-RELATED"/>
    <property type="match status" value="1"/>
</dbReference>
<accession>A0ABZ2KGJ4</accession>
<feature type="domain" description="Pyruvate flavodoxin/ferredoxin oxidoreductase pyrimidine binding" evidence="3">
    <location>
        <begin position="237"/>
        <end position="404"/>
    </location>
</feature>
<dbReference type="SUPFAM" id="SSF52922">
    <property type="entry name" value="TK C-terminal domain-like"/>
    <property type="match status" value="1"/>
</dbReference>
<dbReference type="InterPro" id="IPR050722">
    <property type="entry name" value="Pyruvate:ferred/Flavod_OxRd"/>
</dbReference>
<dbReference type="SUPFAM" id="SSF53323">
    <property type="entry name" value="Pyruvate-ferredoxin oxidoreductase, PFOR, domain III"/>
    <property type="match status" value="1"/>
</dbReference>
<dbReference type="InterPro" id="IPR009014">
    <property type="entry name" value="Transketo_C/PFOR_II"/>
</dbReference>